<dbReference type="GO" id="GO:0016989">
    <property type="term" value="F:sigma factor antagonist activity"/>
    <property type="evidence" value="ECO:0007669"/>
    <property type="project" value="InterPro"/>
</dbReference>
<dbReference type="InterPro" id="IPR052383">
    <property type="entry name" value="Anti-sigma-E_RseA-like"/>
</dbReference>
<dbReference type="InterPro" id="IPR036147">
    <property type="entry name" value="Anti-sigma_E_RseA_N_sf"/>
</dbReference>
<proteinExistence type="predicted"/>
<dbReference type="Gene3D" id="1.10.10.880">
    <property type="entry name" value="Anti sigma-E protein RseA, N-terminal domain"/>
    <property type="match status" value="1"/>
</dbReference>
<dbReference type="Pfam" id="PF03872">
    <property type="entry name" value="RseA_N"/>
    <property type="match status" value="1"/>
</dbReference>
<dbReference type="CDD" id="cd16328">
    <property type="entry name" value="RseA_N"/>
    <property type="match status" value="1"/>
</dbReference>
<evidence type="ECO:0000313" key="3">
    <source>
        <dbReference type="EMBL" id="TKS55323.1"/>
    </source>
</evidence>
<protein>
    <recommendedName>
        <fullName evidence="2">Anti sigma-E protein RseA N-terminal domain-containing protein</fullName>
    </recommendedName>
</protein>
<organism evidence="3 4">
    <name type="scientific">Luteimonas yindakuii</name>
    <dbReference type="NCBI Taxonomy" id="2565782"/>
    <lineage>
        <taxon>Bacteria</taxon>
        <taxon>Pseudomonadati</taxon>
        <taxon>Pseudomonadota</taxon>
        <taxon>Gammaproteobacteria</taxon>
        <taxon>Lysobacterales</taxon>
        <taxon>Lysobacteraceae</taxon>
        <taxon>Luteimonas</taxon>
    </lineage>
</organism>
<keyword evidence="4" id="KW-1185">Reference proteome</keyword>
<dbReference type="PANTHER" id="PTHR38104:SF1">
    <property type="entry name" value="ANTI-SIGMA-E FACTOR RSEA"/>
    <property type="match status" value="1"/>
</dbReference>
<dbReference type="PANTHER" id="PTHR38104">
    <property type="match status" value="1"/>
</dbReference>
<feature type="region of interest" description="Disordered" evidence="1">
    <location>
        <begin position="286"/>
        <end position="324"/>
    </location>
</feature>
<dbReference type="AlphaFoldDB" id="A0A4Z1RGM5"/>
<dbReference type="InterPro" id="IPR005572">
    <property type="entry name" value="Anti-sigma_E_RseA_N"/>
</dbReference>
<reference evidence="3 4" key="1">
    <citation type="submission" date="2019-01" db="EMBL/GenBank/DDBJ databases">
        <authorList>
            <person name="Zhang S."/>
        </authorList>
    </citation>
    <scope>NUCLEOTIDE SEQUENCE [LARGE SCALE GENOMIC DNA]</scope>
    <source>
        <strain evidence="3 4">1626</strain>
    </source>
</reference>
<feature type="compositionally biased region" description="Basic and acidic residues" evidence="1">
    <location>
        <begin position="188"/>
        <end position="197"/>
    </location>
</feature>
<comment type="caution">
    <text evidence="3">The sequence shown here is derived from an EMBL/GenBank/DDBJ whole genome shotgun (WGS) entry which is preliminary data.</text>
</comment>
<evidence type="ECO:0000259" key="2">
    <source>
        <dbReference type="Pfam" id="PF03872"/>
    </source>
</evidence>
<accession>A0A4Z1RGM5</accession>
<feature type="region of interest" description="Disordered" evidence="1">
    <location>
        <begin position="186"/>
        <end position="214"/>
    </location>
</feature>
<gene>
    <name evidence="3" type="ORF">E4582_06310</name>
</gene>
<dbReference type="SUPFAM" id="SSF89069">
    <property type="entry name" value="N-terminal, cytoplasmic domain of anti-sigmaE factor RseA"/>
    <property type="match status" value="1"/>
</dbReference>
<feature type="domain" description="Anti sigma-E protein RseA N-terminal" evidence="2">
    <location>
        <begin position="24"/>
        <end position="103"/>
    </location>
</feature>
<dbReference type="Proteomes" id="UP000298681">
    <property type="component" value="Unassembled WGS sequence"/>
</dbReference>
<dbReference type="EMBL" id="SPUH01000001">
    <property type="protein sequence ID" value="TKS55323.1"/>
    <property type="molecule type" value="Genomic_DNA"/>
</dbReference>
<sequence>MLPDDSDALQLQPDPDKLYRYHRQQLSAMLDGELSPDQARFMLRRLEHDAELAGCWERWQVCGDVLRGRHEAPLPADFAAGIALAINAGARLPEDAAAAPAAPAARRAGLMRWGGGAALAASVAVAALFVGRQMQPPVETELPSRIAATAAAPGTETPLAGETGADTTGMDASTLALASAAALAVAEVPRRDEREARNGTGRPGAPASTRRERQVQVAVAAPARTQPVGPDVPAPLPAIAAVEPALGGDARVARPWPRAAVGTDNPFAAGYGLDTMQVRTYHPFEPQIDARPRPRPTLVWPTPVGSLGAGLPDAGGTPTTPGAE</sequence>
<name>A0A4Z1RGM5_9GAMM</name>
<evidence type="ECO:0000256" key="1">
    <source>
        <dbReference type="SAM" id="MobiDB-lite"/>
    </source>
</evidence>
<evidence type="ECO:0000313" key="4">
    <source>
        <dbReference type="Proteomes" id="UP000298681"/>
    </source>
</evidence>